<dbReference type="AlphaFoldDB" id="A0A4Q5M0X7"/>
<evidence type="ECO:0000313" key="2">
    <source>
        <dbReference type="Proteomes" id="UP000293162"/>
    </source>
</evidence>
<evidence type="ECO:0000313" key="1">
    <source>
        <dbReference type="EMBL" id="RYU95675.1"/>
    </source>
</evidence>
<sequence length="985" mass="106319">MNHKISLWGLMVGILITIHSFGQNINKIEFFVDTDPGIGLATNVPINPILQKQINNLTFNVPVGSLLPGLHKLFIRARGDDGKWSMVFEKTILGATNPLTPQIVRAEYFINTDPGFGSGVNITIPSGQTTLSNINFTIPSGSLPAGTNYLYVRTKDENGKWSEPLMRQLNNVVTPPASAIVKAEYFINTDPGIGLGTNIVIPSGQTTLSNINFTIPSGSLPAGTNYLYIRTKDENGKWSEPLMRQLNNVVTPPVASIVKAEYFINTDPGIGLGTNIVIPSGQTNLSNINFTIPSGSLPAGTNYLYIRTKDESGKWSEPLMRQLNNVITPPAAAIVKAEYFINTDPGIGLGTNIVIPSGQMTLSNINFTIPSGNLPVGTNYLYIRTKDESGKWSEPLMRQLNNVVIPPAASIVKAEYFINTDPGIGLGTNIVIPSGQTTLSNINFTIPSGSLPSGTNYLYIRTKDENGKWSEPLMRQLNNVVTPPVASIVKAEYFINTDPGIGLGTNIVIPSGQTTLSNINFTIPSGSLPAGTNYLYVRTKDENGKWSEPLMRQLNNVVNPPVTSIVKAEYFINTDPGIGLGTNIVIPSGQTTLSNINFTIPSGVLPTGTNYLYVRAKDENGKWSEPLMRQLNNVVTPPVASIVKAEYFINTDPGIGLGTNIVIPSGQTTLSNINFTIPSGSLPSGTNYLYIRTKDENGKWSEPLMRQLNNVVTPPVASIVKAEYFINTDPGIGLGTNIVIPSGQTTLSNINFTIPSGSLPAGTNYLYVRTKDENGKWSEPLMRQLNNVVNPPVTSIVKAEYFINTDPGIGLGTNIVIPSGQTTLSNINFTIPSGVLPTGTNYLYVRAKDENGKWSEPLMRQLNNVVTPPVASIVKAEYFINTDPGIGLGTNIVIPSGQTTLSNINFTIPSGSLPSGTNYLYIRTKDENGKWSEPLMRQLNNVVTPPVASIVKAEYFINTDPGIGLGTNIVIPSGQTTLSNINFTI</sequence>
<keyword evidence="2" id="KW-1185">Reference proteome</keyword>
<dbReference type="RefSeq" id="WP_130021066.1">
    <property type="nucleotide sequence ID" value="NZ_SEWF01000013.1"/>
</dbReference>
<dbReference type="Proteomes" id="UP000293162">
    <property type="component" value="Unassembled WGS sequence"/>
</dbReference>
<proteinExistence type="predicted"/>
<gene>
    <name evidence="1" type="ORF">EWM59_11215</name>
</gene>
<dbReference type="EMBL" id="SEWF01000013">
    <property type="protein sequence ID" value="RYU95675.1"/>
    <property type="molecule type" value="Genomic_DNA"/>
</dbReference>
<name>A0A4Q5M0X7_9BACT</name>
<accession>A0A4Q5M0X7</accession>
<dbReference type="OrthoDB" id="1081439at2"/>
<feature type="non-terminal residue" evidence="1">
    <location>
        <position position="985"/>
    </location>
</feature>
<comment type="caution">
    <text evidence="1">The sequence shown here is derived from an EMBL/GenBank/DDBJ whole genome shotgun (WGS) entry which is preliminary data.</text>
</comment>
<organism evidence="1 2">
    <name type="scientific">Emticicia agri</name>
    <dbReference type="NCBI Taxonomy" id="2492393"/>
    <lineage>
        <taxon>Bacteria</taxon>
        <taxon>Pseudomonadati</taxon>
        <taxon>Bacteroidota</taxon>
        <taxon>Cytophagia</taxon>
        <taxon>Cytophagales</taxon>
        <taxon>Leadbetterellaceae</taxon>
        <taxon>Emticicia</taxon>
    </lineage>
</organism>
<reference evidence="1 2" key="1">
    <citation type="submission" date="2019-02" db="EMBL/GenBank/DDBJ databases">
        <title>Bacterial novel species Emticicia sp. 17J42-9 isolated from soil.</title>
        <authorList>
            <person name="Jung H.-Y."/>
        </authorList>
    </citation>
    <scope>NUCLEOTIDE SEQUENCE [LARGE SCALE GENOMIC DNA]</scope>
    <source>
        <strain evidence="1 2">17J42-9</strain>
    </source>
</reference>
<protein>
    <submittedName>
        <fullName evidence="1">Uncharacterized protein</fullName>
    </submittedName>
</protein>